<organism evidence="1 2">
    <name type="scientific">Araneus ventricosus</name>
    <name type="common">Orbweaver spider</name>
    <name type="synonym">Epeira ventricosa</name>
    <dbReference type="NCBI Taxonomy" id="182803"/>
    <lineage>
        <taxon>Eukaryota</taxon>
        <taxon>Metazoa</taxon>
        <taxon>Ecdysozoa</taxon>
        <taxon>Arthropoda</taxon>
        <taxon>Chelicerata</taxon>
        <taxon>Arachnida</taxon>
        <taxon>Araneae</taxon>
        <taxon>Araneomorphae</taxon>
        <taxon>Entelegynae</taxon>
        <taxon>Araneoidea</taxon>
        <taxon>Araneidae</taxon>
        <taxon>Araneus</taxon>
    </lineage>
</organism>
<reference evidence="1 2" key="1">
    <citation type="journal article" date="2019" name="Sci. Rep.">
        <title>Orb-weaving spider Araneus ventricosus genome elucidates the spidroin gene catalogue.</title>
        <authorList>
            <person name="Kono N."/>
            <person name="Nakamura H."/>
            <person name="Ohtoshi R."/>
            <person name="Moran D.A.P."/>
            <person name="Shinohara A."/>
            <person name="Yoshida Y."/>
            <person name="Fujiwara M."/>
            <person name="Mori M."/>
            <person name="Tomita M."/>
            <person name="Arakawa K."/>
        </authorList>
    </citation>
    <scope>NUCLEOTIDE SEQUENCE [LARGE SCALE GENOMIC DNA]</scope>
</reference>
<protein>
    <submittedName>
        <fullName evidence="1">Uncharacterized protein</fullName>
    </submittedName>
</protein>
<sequence>MWSDDENVVWHSTSELHATSVRGNRSPRWKSGLEPALVRHESTGFSTRQSRPLLKKQTQRLISGIKSSIRSWAHEAQIINPAPPRANAVKI</sequence>
<dbReference type="EMBL" id="BGPR01114164">
    <property type="protein sequence ID" value="GBN00183.1"/>
    <property type="molecule type" value="Genomic_DNA"/>
</dbReference>
<evidence type="ECO:0000313" key="2">
    <source>
        <dbReference type="Proteomes" id="UP000499080"/>
    </source>
</evidence>
<evidence type="ECO:0000313" key="1">
    <source>
        <dbReference type="EMBL" id="GBN00183.1"/>
    </source>
</evidence>
<proteinExistence type="predicted"/>
<comment type="caution">
    <text evidence="1">The sequence shown here is derived from an EMBL/GenBank/DDBJ whole genome shotgun (WGS) entry which is preliminary data.</text>
</comment>
<dbReference type="Proteomes" id="UP000499080">
    <property type="component" value="Unassembled WGS sequence"/>
</dbReference>
<keyword evidence="2" id="KW-1185">Reference proteome</keyword>
<accession>A0A4Y2KFG1</accession>
<gene>
    <name evidence="1" type="ORF">AVEN_117622_1</name>
</gene>
<name>A0A4Y2KFG1_ARAVE</name>
<dbReference type="AlphaFoldDB" id="A0A4Y2KFG1"/>